<evidence type="ECO:0000313" key="2">
    <source>
        <dbReference type="Proteomes" id="UP000051096"/>
    </source>
</evidence>
<gene>
    <name evidence="1" type="ORF">AMJ87_07085</name>
</gene>
<dbReference type="EMBL" id="LJUO01000060">
    <property type="protein sequence ID" value="KPK71552.1"/>
    <property type="molecule type" value="Genomic_DNA"/>
</dbReference>
<proteinExistence type="predicted"/>
<dbReference type="Gene3D" id="2.130.10.10">
    <property type="entry name" value="YVTN repeat-like/Quinoprotein amine dehydrogenase"/>
    <property type="match status" value="1"/>
</dbReference>
<dbReference type="InterPro" id="IPR015943">
    <property type="entry name" value="WD40/YVTN_repeat-like_dom_sf"/>
</dbReference>
<reference evidence="1 2" key="1">
    <citation type="journal article" date="2015" name="Microbiome">
        <title>Genomic resolution of linkages in carbon, nitrogen, and sulfur cycling among widespread estuary sediment bacteria.</title>
        <authorList>
            <person name="Baker B.J."/>
            <person name="Lazar C.S."/>
            <person name="Teske A.P."/>
            <person name="Dick G.J."/>
        </authorList>
    </citation>
    <scope>NUCLEOTIDE SEQUENCE [LARGE SCALE GENOMIC DNA]</scope>
    <source>
        <strain evidence="1">SM23_60</strain>
    </source>
</reference>
<dbReference type="Proteomes" id="UP000051096">
    <property type="component" value="Unassembled WGS sequence"/>
</dbReference>
<dbReference type="AlphaFoldDB" id="A0A0S8GFR8"/>
<organism evidence="1 2">
    <name type="scientific">candidate division WOR_3 bacterium SM23_60</name>
    <dbReference type="NCBI Taxonomy" id="1703780"/>
    <lineage>
        <taxon>Bacteria</taxon>
        <taxon>Bacteria division WOR-3</taxon>
    </lineage>
</organism>
<name>A0A0S8GFR8_UNCW3</name>
<dbReference type="SUPFAM" id="SSF50998">
    <property type="entry name" value="Quinoprotein alcohol dehydrogenase-like"/>
    <property type="match status" value="1"/>
</dbReference>
<protein>
    <submittedName>
        <fullName evidence="1">Uncharacterized protein</fullName>
    </submittedName>
</protein>
<dbReference type="InterPro" id="IPR011047">
    <property type="entry name" value="Quinoprotein_ADH-like_sf"/>
</dbReference>
<accession>A0A0S8GFR8</accession>
<comment type="caution">
    <text evidence="1">The sequence shown here is derived from an EMBL/GenBank/DDBJ whole genome shotgun (WGS) entry which is preliminary data.</text>
</comment>
<evidence type="ECO:0000313" key="1">
    <source>
        <dbReference type="EMBL" id="KPK71552.1"/>
    </source>
</evidence>
<sequence length="484" mass="55953">MISALVLCLLTSTIVRPGNAFLDRYTIIPPLGTVKSIDTSLRSVFALNDNYLLVFEKQDFELEKTLHFEKTTQLIGYDEYFDDVWVLTENSIVRLNALTFSALEFPLSTTVVAFGIGPDALFLDGTADYRLDKRTGVLQRIYEFPENLKWRRRAMDAELQRYPFLTPYYYYDEPAETQQPFAEFSITALHQDGIDLYIGTDRYGILKYNTITWNKERFVYGPLDSRIYRVREFEDVVYLISAQGISTYPQDTQNWRYLRFAQRITDMLPLGNTFLFSVGNRLSEMESGVMLTVGNTTADILTLSADESYIYIGTRSGLRRMERGSQTLMPFGPDRYAVYSIYATDETIYAGDEFALYAYDRLLRTWAEVVPLGIKDIVELKDNLYLLGLNNQLMRRPLHRDTTAQDTADWFLLPYFNIYDIDTDGDVLYCASFAGVYAYEPETEFYSMIHNLPSLRYDHVFVIDSTIVAVAQDNLYALPIEHRN</sequence>